<dbReference type="SUPFAM" id="SSF56935">
    <property type="entry name" value="Porins"/>
    <property type="match status" value="1"/>
</dbReference>
<feature type="chain" id="PRO_5015722919" evidence="4">
    <location>
        <begin position="28"/>
        <end position="372"/>
    </location>
</feature>
<keyword evidence="2 4" id="KW-0732">Signal</keyword>
<dbReference type="Pfam" id="PF13609">
    <property type="entry name" value="Porin_4"/>
    <property type="match status" value="1"/>
</dbReference>
<dbReference type="AlphaFoldDB" id="A0A2T1KEW1"/>
<keyword evidence="7" id="KW-1185">Reference proteome</keyword>
<name>A0A2T1KEW1_9GAMM</name>
<proteinExistence type="predicted"/>
<comment type="subcellular location">
    <subcellularLocation>
        <location evidence="1">Cell outer membrane</location>
        <topology evidence="1">Multi-pass membrane protein</topology>
    </subcellularLocation>
</comment>
<dbReference type="RefSeq" id="WP_106671257.1">
    <property type="nucleotide sequence ID" value="NZ_BMFE01000001.1"/>
</dbReference>
<organism evidence="6 7">
    <name type="scientific">Marinobacter halophilus</name>
    <dbReference type="NCBI Taxonomy" id="1323740"/>
    <lineage>
        <taxon>Bacteria</taxon>
        <taxon>Pseudomonadati</taxon>
        <taxon>Pseudomonadota</taxon>
        <taxon>Gammaproteobacteria</taxon>
        <taxon>Pseudomonadales</taxon>
        <taxon>Marinobacteraceae</taxon>
        <taxon>Marinobacter</taxon>
    </lineage>
</organism>
<dbReference type="InterPro" id="IPR033900">
    <property type="entry name" value="Gram_neg_porin_domain"/>
</dbReference>
<gene>
    <name evidence="6" type="ORF">C7H08_08270</name>
</gene>
<dbReference type="Gene3D" id="2.40.160.10">
    <property type="entry name" value="Porin"/>
    <property type="match status" value="1"/>
</dbReference>
<feature type="domain" description="Porin" evidence="5">
    <location>
        <begin position="15"/>
        <end position="350"/>
    </location>
</feature>
<dbReference type="Proteomes" id="UP000238385">
    <property type="component" value="Unassembled WGS sequence"/>
</dbReference>
<dbReference type="EMBL" id="PXNN01000011">
    <property type="protein sequence ID" value="PSF08657.1"/>
    <property type="molecule type" value="Genomic_DNA"/>
</dbReference>
<evidence type="ECO:0000256" key="2">
    <source>
        <dbReference type="ARBA" id="ARBA00022729"/>
    </source>
</evidence>
<comment type="caution">
    <text evidence="6">The sequence shown here is derived from an EMBL/GenBank/DDBJ whole genome shotgun (WGS) entry which is preliminary data.</text>
</comment>
<dbReference type="InterPro" id="IPR050298">
    <property type="entry name" value="Gram-neg_bact_OMP"/>
</dbReference>
<protein>
    <submittedName>
        <fullName evidence="6">Porin</fullName>
    </submittedName>
</protein>
<evidence type="ECO:0000256" key="4">
    <source>
        <dbReference type="SAM" id="SignalP"/>
    </source>
</evidence>
<dbReference type="OrthoDB" id="8735103at2"/>
<evidence type="ECO:0000256" key="3">
    <source>
        <dbReference type="ARBA" id="ARBA00023136"/>
    </source>
</evidence>
<evidence type="ECO:0000256" key="1">
    <source>
        <dbReference type="ARBA" id="ARBA00004571"/>
    </source>
</evidence>
<dbReference type="GO" id="GO:0015288">
    <property type="term" value="F:porin activity"/>
    <property type="evidence" value="ECO:0007669"/>
    <property type="project" value="InterPro"/>
</dbReference>
<sequence>MKNNNFRKSGLAIAMMAIMGASAGAHAAIELYNEDGTSFSVDGYFNAFYVNRNDKARDVRNSDVKMGFLPNTIGFNFSKEIGDLTLGGRSSFWSTINDSIESPTDTAIDVRQLYATVDGSFGQVLIGKDFGLYGRSNIFLDEILMGFGSPGASSTGVSFGNIRTGYPYPNPSAQITYRSPDMGGLNVAAGIFEPANTTPGSQSEQSAPRFETEVSYSADLSGVALTGWVNGRQQSSENATTKIDSRGVGYGLKASVAGFSLTASGFSSKGDVPILINEATIPTGLSSEEDADGYLLQASYTLGANRFVVSYGETDSDQGNFETDNTSIAVFHDVNSNFKLVAEYNMFEQETKSTGVKAADANTLALGAVVMF</sequence>
<reference evidence="6 7" key="1">
    <citation type="submission" date="2018-03" db="EMBL/GenBank/DDBJ databases">
        <title>Marinobacter brunus sp. nov., a marine bacterium of Gamma-proteobacteria isolated from the surface seawater of the South China Sea.</title>
        <authorList>
            <person name="Cheng H."/>
            <person name="Wu Y.-H."/>
            <person name="Xamxidin M."/>
            <person name="Xu X.-W."/>
        </authorList>
    </citation>
    <scope>NUCLEOTIDE SEQUENCE [LARGE SCALE GENOMIC DNA]</scope>
    <source>
        <strain evidence="6 7">JCM 30472</strain>
    </source>
</reference>
<dbReference type="PANTHER" id="PTHR34501:SF2">
    <property type="entry name" value="OUTER MEMBRANE PORIN F-RELATED"/>
    <property type="match status" value="1"/>
</dbReference>
<evidence type="ECO:0000313" key="7">
    <source>
        <dbReference type="Proteomes" id="UP000238385"/>
    </source>
</evidence>
<accession>A0A2T1KEW1</accession>
<keyword evidence="3" id="KW-0472">Membrane</keyword>
<dbReference type="GO" id="GO:0009279">
    <property type="term" value="C:cell outer membrane"/>
    <property type="evidence" value="ECO:0007669"/>
    <property type="project" value="UniProtKB-SubCell"/>
</dbReference>
<dbReference type="InterPro" id="IPR023614">
    <property type="entry name" value="Porin_dom_sf"/>
</dbReference>
<feature type="signal peptide" evidence="4">
    <location>
        <begin position="1"/>
        <end position="27"/>
    </location>
</feature>
<dbReference type="PANTHER" id="PTHR34501">
    <property type="entry name" value="PROTEIN YDDL-RELATED"/>
    <property type="match status" value="1"/>
</dbReference>
<evidence type="ECO:0000259" key="5">
    <source>
        <dbReference type="Pfam" id="PF13609"/>
    </source>
</evidence>
<evidence type="ECO:0000313" key="6">
    <source>
        <dbReference type="EMBL" id="PSF08657.1"/>
    </source>
</evidence>